<organism evidence="2 3">
    <name type="scientific">Trichoderma harzianum</name>
    <name type="common">Hypocrea lixii</name>
    <dbReference type="NCBI Taxonomy" id="5544"/>
    <lineage>
        <taxon>Eukaryota</taxon>
        <taxon>Fungi</taxon>
        <taxon>Dikarya</taxon>
        <taxon>Ascomycota</taxon>
        <taxon>Pezizomycotina</taxon>
        <taxon>Sordariomycetes</taxon>
        <taxon>Hypocreomycetidae</taxon>
        <taxon>Hypocreales</taxon>
        <taxon>Hypocreaceae</taxon>
        <taxon>Trichoderma</taxon>
    </lineage>
</organism>
<feature type="compositionally biased region" description="Polar residues" evidence="1">
    <location>
        <begin position="1"/>
        <end position="10"/>
    </location>
</feature>
<evidence type="ECO:0000313" key="3">
    <source>
        <dbReference type="Proteomes" id="UP000236290"/>
    </source>
</evidence>
<accession>A0A2K0UA35</accession>
<proteinExistence type="predicted"/>
<dbReference type="EMBL" id="MTYI01000059">
    <property type="protein sequence ID" value="PNP54650.1"/>
    <property type="molecule type" value="Genomic_DNA"/>
</dbReference>
<reference evidence="2 3" key="1">
    <citation type="submission" date="2017-02" db="EMBL/GenBank/DDBJ databases">
        <title>Genomes of Trichoderma spp. with biocontrol activity.</title>
        <authorList>
            <person name="Gardiner D."/>
            <person name="Kazan K."/>
            <person name="Vos C."/>
            <person name="Harvey P."/>
        </authorList>
    </citation>
    <scope>NUCLEOTIDE SEQUENCE [LARGE SCALE GENOMIC DNA]</scope>
    <source>
        <strain evidence="2 3">Tr1</strain>
    </source>
</reference>
<name>A0A2K0UA35_TRIHA</name>
<gene>
    <name evidence="2" type="ORF">THARTR1_05207</name>
</gene>
<dbReference type="Proteomes" id="UP000236290">
    <property type="component" value="Unassembled WGS sequence"/>
</dbReference>
<evidence type="ECO:0000256" key="1">
    <source>
        <dbReference type="SAM" id="MobiDB-lite"/>
    </source>
</evidence>
<dbReference type="OrthoDB" id="5218366at2759"/>
<feature type="region of interest" description="Disordered" evidence="1">
    <location>
        <begin position="1"/>
        <end position="25"/>
    </location>
</feature>
<protein>
    <submittedName>
        <fullName evidence="2">Uncharacterized protein</fullName>
    </submittedName>
</protein>
<dbReference type="AlphaFoldDB" id="A0A2K0UA35"/>
<evidence type="ECO:0000313" key="2">
    <source>
        <dbReference type="EMBL" id="PNP54650.1"/>
    </source>
</evidence>
<comment type="caution">
    <text evidence="2">The sequence shown here is derived from an EMBL/GenBank/DDBJ whole genome shotgun (WGS) entry which is preliminary data.</text>
</comment>
<sequence>MSGSPPMENSNVDDRMAPGQDFNMDDYIFHSGGDPNYFYLDEEPNFTTVSQEGPLDPHFNFTEYLASAIMPQEEPLGPFFNFDQEPIPSVTSQESFTPPVDYGSFWRGSWGWMSTSLLT</sequence>